<dbReference type="EMBL" id="KZ819293">
    <property type="protein sequence ID" value="PWN97886.1"/>
    <property type="molecule type" value="Genomic_DNA"/>
</dbReference>
<reference evidence="2 3" key="1">
    <citation type="journal article" date="2018" name="Mol. Biol. Evol.">
        <title>Broad Genomic Sampling Reveals a Smut Pathogenic Ancestry of the Fungal Clade Ustilaginomycotina.</title>
        <authorList>
            <person name="Kijpornyongpan T."/>
            <person name="Mondo S.J."/>
            <person name="Barry K."/>
            <person name="Sandor L."/>
            <person name="Lee J."/>
            <person name="Lipzen A."/>
            <person name="Pangilinan J."/>
            <person name="LaButti K."/>
            <person name="Hainaut M."/>
            <person name="Henrissat B."/>
            <person name="Grigoriev I.V."/>
            <person name="Spatafora J.W."/>
            <person name="Aime M.C."/>
        </authorList>
    </citation>
    <scope>NUCLEOTIDE SEQUENCE [LARGE SCALE GENOMIC DNA]</scope>
    <source>
        <strain evidence="2 3">MCA 4186</strain>
    </source>
</reference>
<proteinExistence type="predicted"/>
<dbReference type="Proteomes" id="UP000245946">
    <property type="component" value="Unassembled WGS sequence"/>
</dbReference>
<evidence type="ECO:0000313" key="3">
    <source>
        <dbReference type="Proteomes" id="UP000245946"/>
    </source>
</evidence>
<evidence type="ECO:0000256" key="1">
    <source>
        <dbReference type="SAM" id="MobiDB-lite"/>
    </source>
</evidence>
<protein>
    <submittedName>
        <fullName evidence="2">Uncharacterized protein</fullName>
    </submittedName>
</protein>
<dbReference type="AlphaFoldDB" id="A0A316Z9C6"/>
<evidence type="ECO:0000313" key="2">
    <source>
        <dbReference type="EMBL" id="PWN97886.1"/>
    </source>
</evidence>
<feature type="region of interest" description="Disordered" evidence="1">
    <location>
        <begin position="40"/>
        <end position="103"/>
    </location>
</feature>
<keyword evidence="3" id="KW-1185">Reference proteome</keyword>
<name>A0A316Z9C6_9BASI</name>
<dbReference type="GeneID" id="37268153"/>
<dbReference type="RefSeq" id="XP_025598165.1">
    <property type="nucleotide sequence ID" value="XM_025740607.1"/>
</dbReference>
<sequence length="212" mass="23082">MVYAIHGLSVRHPLSHRCCCGKTDRRIEVVPAAAPVLPASRARRSRSDAFTISVRTSEQERCDAAAPEHGGERASSEGRPPLRLPPAPAQQTAAAPRPAPPDAPVAAPCEATLAAGRACRDCSRAWISARHARRTEHPPPGPIWRPLLPICPSTLAAPCFSSTSIRKPTQALNTRRNLVRSARQRLERQPRPHLTSLQGESDRAAPTRRLIR</sequence>
<organism evidence="2 3">
    <name type="scientific">Tilletiopsis washingtonensis</name>
    <dbReference type="NCBI Taxonomy" id="58919"/>
    <lineage>
        <taxon>Eukaryota</taxon>
        <taxon>Fungi</taxon>
        <taxon>Dikarya</taxon>
        <taxon>Basidiomycota</taxon>
        <taxon>Ustilaginomycotina</taxon>
        <taxon>Exobasidiomycetes</taxon>
        <taxon>Entylomatales</taxon>
        <taxon>Entylomatales incertae sedis</taxon>
        <taxon>Tilletiopsis</taxon>
    </lineage>
</organism>
<accession>A0A316Z9C6</accession>
<gene>
    <name evidence="2" type="ORF">FA09DRAFT_30932</name>
</gene>
<feature type="region of interest" description="Disordered" evidence="1">
    <location>
        <begin position="182"/>
        <end position="212"/>
    </location>
</feature>